<name>A0A6G1FBP4_9ORYZ</name>
<feature type="region of interest" description="Disordered" evidence="1">
    <location>
        <begin position="1"/>
        <end position="66"/>
    </location>
</feature>
<dbReference type="EMBL" id="SPHZ02000001">
    <property type="protein sequence ID" value="KAF0934327.1"/>
    <property type="molecule type" value="Genomic_DNA"/>
</dbReference>
<keyword evidence="3" id="KW-1185">Reference proteome</keyword>
<gene>
    <name evidence="2" type="ORF">E2562_024814</name>
</gene>
<reference evidence="2 3" key="1">
    <citation type="submission" date="2019-11" db="EMBL/GenBank/DDBJ databases">
        <title>Whole genome sequence of Oryza granulata.</title>
        <authorList>
            <person name="Li W."/>
        </authorList>
    </citation>
    <scope>NUCLEOTIDE SEQUENCE [LARGE SCALE GENOMIC DNA]</scope>
    <source>
        <strain evidence="3">cv. Menghai</strain>
        <tissue evidence="2">Leaf</tissue>
    </source>
</reference>
<dbReference type="Proteomes" id="UP000479710">
    <property type="component" value="Unassembled WGS sequence"/>
</dbReference>
<proteinExistence type="predicted"/>
<evidence type="ECO:0000313" key="3">
    <source>
        <dbReference type="Proteomes" id="UP000479710"/>
    </source>
</evidence>
<organism evidence="2 3">
    <name type="scientific">Oryza meyeriana var. granulata</name>
    <dbReference type="NCBI Taxonomy" id="110450"/>
    <lineage>
        <taxon>Eukaryota</taxon>
        <taxon>Viridiplantae</taxon>
        <taxon>Streptophyta</taxon>
        <taxon>Embryophyta</taxon>
        <taxon>Tracheophyta</taxon>
        <taxon>Spermatophyta</taxon>
        <taxon>Magnoliopsida</taxon>
        <taxon>Liliopsida</taxon>
        <taxon>Poales</taxon>
        <taxon>Poaceae</taxon>
        <taxon>BOP clade</taxon>
        <taxon>Oryzoideae</taxon>
        <taxon>Oryzeae</taxon>
        <taxon>Oryzinae</taxon>
        <taxon>Oryza</taxon>
        <taxon>Oryza meyeriana</taxon>
    </lineage>
</organism>
<evidence type="ECO:0000313" key="2">
    <source>
        <dbReference type="EMBL" id="KAF0934327.1"/>
    </source>
</evidence>
<evidence type="ECO:0000256" key="1">
    <source>
        <dbReference type="SAM" id="MobiDB-lite"/>
    </source>
</evidence>
<dbReference type="AlphaFoldDB" id="A0A6G1FBP4"/>
<sequence length="66" mass="7340">MTQLTPASAKTARHPVSNRFAQSLGRRPPLSPHLAAHAHGAVPHRPLDPRPLLSSRRLRGHRELYP</sequence>
<accession>A0A6G1FBP4</accession>
<comment type="caution">
    <text evidence="2">The sequence shown here is derived from an EMBL/GenBank/DDBJ whole genome shotgun (WGS) entry which is preliminary data.</text>
</comment>
<protein>
    <submittedName>
        <fullName evidence="2">Uncharacterized protein</fullName>
    </submittedName>
</protein>